<dbReference type="PANTHER" id="PTHR46696">
    <property type="entry name" value="P450, PUTATIVE (EUROFUNG)-RELATED"/>
    <property type="match status" value="1"/>
</dbReference>
<dbReference type="PANTHER" id="PTHR46696:SF6">
    <property type="entry name" value="P450, PUTATIVE (EUROFUNG)-RELATED"/>
    <property type="match status" value="1"/>
</dbReference>
<protein>
    <submittedName>
        <fullName evidence="3">Cytochrome P450</fullName>
    </submittedName>
</protein>
<gene>
    <name evidence="3" type="ORF">NCTC10742_05719</name>
</gene>
<feature type="region of interest" description="Disordered" evidence="2">
    <location>
        <begin position="1"/>
        <end position="22"/>
    </location>
</feature>
<dbReference type="GO" id="GO:0020037">
    <property type="term" value="F:heme binding"/>
    <property type="evidence" value="ECO:0007669"/>
    <property type="project" value="InterPro"/>
</dbReference>
<dbReference type="Proteomes" id="UP000254291">
    <property type="component" value="Unassembled WGS sequence"/>
</dbReference>
<comment type="similarity">
    <text evidence="1">Belongs to the cytochrome P450 family.</text>
</comment>
<dbReference type="InterPro" id="IPR036396">
    <property type="entry name" value="Cyt_P450_sf"/>
</dbReference>
<dbReference type="EMBL" id="UGQM01000001">
    <property type="protein sequence ID" value="STZ46448.1"/>
    <property type="molecule type" value="Genomic_DNA"/>
</dbReference>
<proteinExistence type="inferred from homology"/>
<evidence type="ECO:0000256" key="1">
    <source>
        <dbReference type="ARBA" id="ARBA00010617"/>
    </source>
</evidence>
<evidence type="ECO:0000313" key="4">
    <source>
        <dbReference type="Proteomes" id="UP000254291"/>
    </source>
</evidence>
<reference evidence="3 4" key="1">
    <citation type="submission" date="2018-06" db="EMBL/GenBank/DDBJ databases">
        <authorList>
            <consortium name="Pathogen Informatics"/>
            <person name="Doyle S."/>
        </authorList>
    </citation>
    <scope>NUCLEOTIDE SEQUENCE [LARGE SCALE GENOMIC DNA]</scope>
    <source>
        <strain evidence="3 4">NCTC10742</strain>
    </source>
</reference>
<dbReference type="RefSeq" id="WP_235660522.1">
    <property type="nucleotide sequence ID" value="NZ_JACKST010000109.1"/>
</dbReference>
<organism evidence="3 4">
    <name type="scientific">Mycolicibacterium gilvum</name>
    <dbReference type="NCBI Taxonomy" id="1804"/>
    <lineage>
        <taxon>Bacteria</taxon>
        <taxon>Bacillati</taxon>
        <taxon>Actinomycetota</taxon>
        <taxon>Actinomycetes</taxon>
        <taxon>Mycobacteriales</taxon>
        <taxon>Mycobacteriaceae</taxon>
        <taxon>Mycolicibacterium</taxon>
    </lineage>
</organism>
<evidence type="ECO:0000313" key="3">
    <source>
        <dbReference type="EMBL" id="STZ46448.1"/>
    </source>
</evidence>
<dbReference type="SUPFAM" id="SSF48264">
    <property type="entry name" value="Cytochrome P450"/>
    <property type="match status" value="1"/>
</dbReference>
<dbReference type="GO" id="GO:0004497">
    <property type="term" value="F:monooxygenase activity"/>
    <property type="evidence" value="ECO:0007669"/>
    <property type="project" value="InterPro"/>
</dbReference>
<dbReference type="GO" id="GO:0005506">
    <property type="term" value="F:iron ion binding"/>
    <property type="evidence" value="ECO:0007669"/>
    <property type="project" value="InterPro"/>
</dbReference>
<dbReference type="AlphaFoldDB" id="A0A378SWH6"/>
<sequence length="153" mass="17188">MSESQSGATCPVKDLELNTPDSPALTHFRLPDECQDDARPAFRNREAGVEYWVFTDNAVILDGLQHPDKWSSSFIVPTDPEPPYKWIPIMIDPPDHAKWGQVLAEYFSPGRVKGLREAQQKLAAELVDQLVSDGGCDFVERTRACSRRQSSSR</sequence>
<evidence type="ECO:0000256" key="2">
    <source>
        <dbReference type="SAM" id="MobiDB-lite"/>
    </source>
</evidence>
<dbReference type="Gene3D" id="1.10.630.10">
    <property type="entry name" value="Cytochrome P450"/>
    <property type="match status" value="1"/>
</dbReference>
<accession>A0A378SWH6</accession>
<dbReference type="GO" id="GO:0016705">
    <property type="term" value="F:oxidoreductase activity, acting on paired donors, with incorporation or reduction of molecular oxygen"/>
    <property type="evidence" value="ECO:0007669"/>
    <property type="project" value="InterPro"/>
</dbReference>
<name>A0A378SWH6_9MYCO</name>